<dbReference type="GO" id="GO:0016567">
    <property type="term" value="P:protein ubiquitination"/>
    <property type="evidence" value="ECO:0007669"/>
    <property type="project" value="TreeGrafter"/>
</dbReference>
<evidence type="ECO:0000256" key="1">
    <source>
        <dbReference type="ARBA" id="ARBA00003732"/>
    </source>
</evidence>
<feature type="compositionally biased region" description="Basic and acidic residues" evidence="6">
    <location>
        <begin position="68"/>
        <end position="92"/>
    </location>
</feature>
<dbReference type="SMART" id="SM00154">
    <property type="entry name" value="ZnF_AN1"/>
    <property type="match status" value="1"/>
</dbReference>
<dbReference type="InterPro" id="IPR050652">
    <property type="entry name" value="AN1_A20_ZnFinger"/>
</dbReference>
<dbReference type="SUPFAM" id="SSF118310">
    <property type="entry name" value="AN1-like Zinc finger"/>
    <property type="match status" value="1"/>
</dbReference>
<evidence type="ECO:0000259" key="7">
    <source>
        <dbReference type="PROSITE" id="PS51039"/>
    </source>
</evidence>
<keyword evidence="2" id="KW-0479">Metal-binding</keyword>
<protein>
    <submittedName>
        <fullName evidence="8">SAP8</fullName>
    </submittedName>
</protein>
<accession>A0A8F8XDH4</accession>
<proteinExistence type="evidence at transcript level"/>
<dbReference type="Pfam" id="PF01428">
    <property type="entry name" value="zf-AN1"/>
    <property type="match status" value="1"/>
</dbReference>
<organism evidence="8">
    <name type="scientific">Tamarix hispida</name>
    <dbReference type="NCBI Taxonomy" id="189793"/>
    <lineage>
        <taxon>Eukaryota</taxon>
        <taxon>Viridiplantae</taxon>
        <taxon>Streptophyta</taxon>
        <taxon>Embryophyta</taxon>
        <taxon>Tracheophyta</taxon>
        <taxon>Spermatophyta</taxon>
        <taxon>Magnoliopsida</taxon>
        <taxon>eudicotyledons</taxon>
        <taxon>Gunneridae</taxon>
        <taxon>Pentapetalae</taxon>
        <taxon>Caryophyllales</taxon>
        <taxon>Tamaricaceae</taxon>
        <taxon>Tamarix</taxon>
    </lineage>
</organism>
<keyword evidence="3 5" id="KW-0863">Zinc-finger</keyword>
<evidence type="ECO:0000256" key="4">
    <source>
        <dbReference type="ARBA" id="ARBA00022833"/>
    </source>
</evidence>
<feature type="compositionally biased region" description="Basic and acidic residues" evidence="6">
    <location>
        <begin position="1"/>
        <end position="12"/>
    </location>
</feature>
<dbReference type="InterPro" id="IPR000058">
    <property type="entry name" value="Znf_AN1"/>
</dbReference>
<dbReference type="EMBL" id="MW380933">
    <property type="protein sequence ID" value="QYC07284.1"/>
    <property type="molecule type" value="mRNA"/>
</dbReference>
<dbReference type="InterPro" id="IPR035896">
    <property type="entry name" value="AN1-like_Znf"/>
</dbReference>
<keyword evidence="4" id="KW-0862">Zinc</keyword>
<evidence type="ECO:0000256" key="3">
    <source>
        <dbReference type="ARBA" id="ARBA00022771"/>
    </source>
</evidence>
<dbReference type="FunFam" id="4.10.1110.10:FF:000001">
    <property type="entry name" value="Zinc finger AN1-type containing 6"/>
    <property type="match status" value="1"/>
</dbReference>
<feature type="region of interest" description="Disordered" evidence="6">
    <location>
        <begin position="1"/>
        <end position="104"/>
    </location>
</feature>
<comment type="function">
    <text evidence="1">May be involved in environmental stress response.</text>
</comment>
<evidence type="ECO:0000256" key="2">
    <source>
        <dbReference type="ARBA" id="ARBA00022723"/>
    </source>
</evidence>
<dbReference type="PROSITE" id="PS51039">
    <property type="entry name" value="ZF_AN1"/>
    <property type="match status" value="1"/>
</dbReference>
<name>A0A8F8XDH4_9CARY</name>
<evidence type="ECO:0000256" key="6">
    <source>
        <dbReference type="SAM" id="MobiDB-lite"/>
    </source>
</evidence>
<dbReference type="AlphaFoldDB" id="A0A8F8XDH4"/>
<feature type="compositionally biased region" description="Polar residues" evidence="6">
    <location>
        <begin position="18"/>
        <end position="32"/>
    </location>
</feature>
<evidence type="ECO:0000256" key="5">
    <source>
        <dbReference type="PROSITE-ProRule" id="PRU00449"/>
    </source>
</evidence>
<dbReference type="Gene3D" id="4.10.1110.10">
    <property type="entry name" value="AN1-like Zinc finger"/>
    <property type="match status" value="1"/>
</dbReference>
<dbReference type="PANTHER" id="PTHR10634:SF22">
    <property type="entry name" value="ZINC FINGER A20 AND AN1 DOMAIN-CONTAINING STRESS-ASSOCIATED PROTEIN 5"/>
    <property type="match status" value="1"/>
</dbReference>
<dbReference type="GO" id="GO:0008270">
    <property type="term" value="F:zinc ion binding"/>
    <property type="evidence" value="ECO:0007669"/>
    <property type="project" value="UniProtKB-KW"/>
</dbReference>
<dbReference type="PANTHER" id="PTHR10634">
    <property type="entry name" value="AN1-TYPE ZINC FINGER PROTEIN"/>
    <property type="match status" value="1"/>
</dbReference>
<dbReference type="GO" id="GO:0004842">
    <property type="term" value="F:ubiquitin-protein transferase activity"/>
    <property type="evidence" value="ECO:0007669"/>
    <property type="project" value="TreeGrafter"/>
</dbReference>
<reference evidence="8" key="1">
    <citation type="journal article" date="2021" name="Plant Physiol. Biochem.">
        <title>Comprehensive analysis of the stress associated protein (SAP) gene family in Tamarix hispida and the function of ThSAP6 in salt tolerance.</title>
        <authorList>
            <person name="Zhao X."/>
            <person name="Wang R."/>
            <person name="Zhang Y."/>
            <person name="Li Y."/>
            <person name="Yue Y."/>
            <person name="Zhou T."/>
            <person name="Wang C."/>
        </authorList>
    </citation>
    <scope>NUCLEOTIDE SEQUENCE</scope>
</reference>
<feature type="compositionally biased region" description="Pro residues" evidence="6">
    <location>
        <begin position="38"/>
        <end position="47"/>
    </location>
</feature>
<sequence length="181" mass="19908">MSQKREREESIELKVPTNADNLTNLRPDNYNNPTPTTASPPPPPPPSTVSSNQSCVGSIGDPASMTRLNKDPSDSARPRSEEKALPETRDMTAEGNRGPVGEGGGRGKELFVFQAKRVVNRCQSCNKRVGLTGFRCRCGELFCSTHRYSDRHDCSYDYKTAGREAIARENPVVRAAKILKV</sequence>
<feature type="domain" description="AN1-type" evidence="7">
    <location>
        <begin position="116"/>
        <end position="162"/>
    </location>
</feature>
<evidence type="ECO:0000313" key="8">
    <source>
        <dbReference type="EMBL" id="QYC07284.1"/>
    </source>
</evidence>